<dbReference type="Pfam" id="PF14905">
    <property type="entry name" value="OMP_b-brl_3"/>
    <property type="match status" value="1"/>
</dbReference>
<protein>
    <submittedName>
        <fullName evidence="6">Outer membrane receptor protein involved in Fe transport</fullName>
    </submittedName>
</protein>
<dbReference type="RefSeq" id="WP_131839445.1">
    <property type="nucleotide sequence ID" value="NZ_SLWB01000008.1"/>
</dbReference>
<dbReference type="OrthoDB" id="905812at2"/>
<dbReference type="Gene3D" id="2.40.170.20">
    <property type="entry name" value="TonB-dependent receptor, beta-barrel domain"/>
    <property type="match status" value="1"/>
</dbReference>
<dbReference type="InterPro" id="IPR041700">
    <property type="entry name" value="OMP_b-brl_3"/>
</dbReference>
<dbReference type="Proteomes" id="UP000294830">
    <property type="component" value="Unassembled WGS sequence"/>
</dbReference>
<dbReference type="AlphaFoldDB" id="A0A4R2EFJ1"/>
<comment type="subcellular location">
    <subcellularLocation>
        <location evidence="1">Cell outer membrane</location>
    </subcellularLocation>
</comment>
<dbReference type="Gene3D" id="2.170.130.10">
    <property type="entry name" value="TonB-dependent receptor, plug domain"/>
    <property type="match status" value="1"/>
</dbReference>
<evidence type="ECO:0000256" key="1">
    <source>
        <dbReference type="ARBA" id="ARBA00004442"/>
    </source>
</evidence>
<feature type="chain" id="PRO_5020908756" evidence="4">
    <location>
        <begin position="25"/>
        <end position="818"/>
    </location>
</feature>
<comment type="caution">
    <text evidence="6">The sequence shown here is derived from an EMBL/GenBank/DDBJ whole genome shotgun (WGS) entry which is preliminary data.</text>
</comment>
<keyword evidence="3" id="KW-0998">Cell outer membrane</keyword>
<dbReference type="GO" id="GO:0009279">
    <property type="term" value="C:cell outer membrane"/>
    <property type="evidence" value="ECO:0007669"/>
    <property type="project" value="UniProtKB-SubCell"/>
</dbReference>
<evidence type="ECO:0000256" key="4">
    <source>
        <dbReference type="SAM" id="SignalP"/>
    </source>
</evidence>
<dbReference type="Gene3D" id="2.60.40.1120">
    <property type="entry name" value="Carboxypeptidase-like, regulatory domain"/>
    <property type="match status" value="1"/>
</dbReference>
<dbReference type="PANTHER" id="PTHR40980:SF4">
    <property type="entry name" value="TONB-DEPENDENT RECEPTOR-LIKE BETA-BARREL DOMAIN-CONTAINING PROTEIN"/>
    <property type="match status" value="1"/>
</dbReference>
<evidence type="ECO:0000313" key="7">
    <source>
        <dbReference type="Proteomes" id="UP000294830"/>
    </source>
</evidence>
<gene>
    <name evidence="6" type="ORF">CLV25_10896</name>
</gene>
<feature type="domain" description="Outer membrane protein beta-barrel" evidence="5">
    <location>
        <begin position="382"/>
        <end position="790"/>
    </location>
</feature>
<feature type="signal peptide" evidence="4">
    <location>
        <begin position="1"/>
        <end position="24"/>
    </location>
</feature>
<reference evidence="6 7" key="1">
    <citation type="submission" date="2019-03" db="EMBL/GenBank/DDBJ databases">
        <title>Genomic Encyclopedia of Archaeal and Bacterial Type Strains, Phase II (KMG-II): from individual species to whole genera.</title>
        <authorList>
            <person name="Goeker M."/>
        </authorList>
    </citation>
    <scope>NUCLEOTIDE SEQUENCE [LARGE SCALE GENOMIC DNA]</scope>
    <source>
        <strain evidence="6 7">RL-C</strain>
    </source>
</reference>
<keyword evidence="7" id="KW-1185">Reference proteome</keyword>
<sequence length="818" mass="92086">MKPIYFVKAILLVILIAAAETLSADVNKGNITGKVIDKQNNQPIPFVAVTLGQLPDSSIKKSVLTDEKGSYTFDKVADGSYVITAHMVGYSRKHSKPIACKQNSVKVEVLALENNAVLKEVTVNGRRPEIEQKADRTVLNIENSATASGENAYEVLRKAPGINIDKDDNISLKGKEGVMVTINDKPTYLSGQELANYLKTLHGTEIEKVELISSPPARYEAAGNTGIINIKMKRSNKIGVNGTANAGLTMTNKMGGNAGVSLNMRKGKISTFGSFNGRKGYYKSTLFLDRKTNTDIAQLIQNGKGDGDYDIYNFRAGVDYELNKRHTFGVMARGSKYCEDGSLNTRTDLYLRDGSLNKYLSSTSTEDNNNNNYTLNANYKMNIDTVGRSLNVDIDYVEYRNRSNQLNDTYYFKPTGETFSPSLLLKNQTPSDIYIKSFRVDYTHPFAKGVLLESGVKGSTVNSDNDLRYDKYNHTASAWEVDNERSNHFKFDESILAGYASLSYEKNSWSVKGGLRAEQTWSKGNSVSINKVTKRDYLDVFPTLFIQRTINESNSVNISYNRRIDRPNYDKLNPFVFRIDEYTYKEGNPYLKPQYTDNIELTHAWRNKVFTSLGYSHTKDVQNEVLEEVTDPNNPQAIKATKLYERNLDELNSFTLNVSANLNPVSWFRTNNNITAMYNDYKRDSKGSGNSKLMYMIYSSNSFILPKQYIFEVMGTYNSAMAYGLIDIKPRYAVNIGLQKKFLDNKLTAKFSFDDVFKTVNSKAVAKYDGMDLYTKSTWASQRISLSLTYRFGSKDVKAARQRSTSSEEELNRTGKGK</sequence>
<keyword evidence="6" id="KW-0675">Receptor</keyword>
<keyword evidence="2" id="KW-0472">Membrane</keyword>
<evidence type="ECO:0000256" key="3">
    <source>
        <dbReference type="ARBA" id="ARBA00023237"/>
    </source>
</evidence>
<dbReference type="EMBL" id="SLWB01000008">
    <property type="protein sequence ID" value="TCN66757.1"/>
    <property type="molecule type" value="Genomic_DNA"/>
</dbReference>
<dbReference type="PANTHER" id="PTHR40980">
    <property type="entry name" value="PLUG DOMAIN-CONTAINING PROTEIN"/>
    <property type="match status" value="1"/>
</dbReference>
<accession>A0A4R2EFJ1</accession>
<evidence type="ECO:0000313" key="6">
    <source>
        <dbReference type="EMBL" id="TCN66757.1"/>
    </source>
</evidence>
<organism evidence="6 7">
    <name type="scientific">Acetobacteroides hydrogenigenes</name>
    <dbReference type="NCBI Taxonomy" id="979970"/>
    <lineage>
        <taxon>Bacteria</taxon>
        <taxon>Pseudomonadati</taxon>
        <taxon>Bacteroidota</taxon>
        <taxon>Bacteroidia</taxon>
        <taxon>Bacteroidales</taxon>
        <taxon>Rikenellaceae</taxon>
        <taxon>Acetobacteroides</taxon>
    </lineage>
</organism>
<evidence type="ECO:0000259" key="5">
    <source>
        <dbReference type="Pfam" id="PF14905"/>
    </source>
</evidence>
<dbReference type="Pfam" id="PF13715">
    <property type="entry name" value="CarbopepD_reg_2"/>
    <property type="match status" value="1"/>
</dbReference>
<dbReference type="SUPFAM" id="SSF49464">
    <property type="entry name" value="Carboxypeptidase regulatory domain-like"/>
    <property type="match status" value="1"/>
</dbReference>
<dbReference type="InterPro" id="IPR008969">
    <property type="entry name" value="CarboxyPept-like_regulatory"/>
</dbReference>
<dbReference type="InterPro" id="IPR037066">
    <property type="entry name" value="Plug_dom_sf"/>
</dbReference>
<proteinExistence type="predicted"/>
<keyword evidence="4" id="KW-0732">Signal</keyword>
<name>A0A4R2EFJ1_9BACT</name>
<dbReference type="InterPro" id="IPR036942">
    <property type="entry name" value="Beta-barrel_TonB_sf"/>
</dbReference>
<dbReference type="SUPFAM" id="SSF56935">
    <property type="entry name" value="Porins"/>
    <property type="match status" value="1"/>
</dbReference>
<evidence type="ECO:0000256" key="2">
    <source>
        <dbReference type="ARBA" id="ARBA00023136"/>
    </source>
</evidence>